<dbReference type="InterPro" id="IPR013320">
    <property type="entry name" value="ConA-like_dom_sf"/>
</dbReference>
<dbReference type="PRINTS" id="PR00977">
    <property type="entry name" value="SCYTLDPTASE"/>
</dbReference>
<evidence type="ECO:0000256" key="1">
    <source>
        <dbReference type="PIRSR" id="PIRSR600250-50"/>
    </source>
</evidence>
<dbReference type="PANTHER" id="PTHR37536:SF1">
    <property type="entry name" value="ASPERGILLOPEPSIN, PUTAITVE (AFU_ORTHOLOGUE AFUA_7G01200)"/>
    <property type="match status" value="1"/>
</dbReference>
<dbReference type="GO" id="GO:0070007">
    <property type="term" value="F:glutamic-type endopeptidase activity"/>
    <property type="evidence" value="ECO:0007669"/>
    <property type="project" value="InterPro"/>
</dbReference>
<sequence>MKFLSTFVTTALLVSSSLAAPRTLKERMQARISSRQSNPNQRLTTTDSDQRALTNIQYSNNWAGAVYEQATPEGSWNYVSGTFTVPEPKAVGEAKEGSVTAGSAWVGIDGDTYGEAILQTGVDFYVEADGNVRYDAWYEWYPDYAYDFELDFKAGDVVNLVVEAYSSSWGYVQIENLSTGETATQILRAPTEKAVLAGENAEWIVEDFQSGGELVNLVDFGTVTFTETQAQSGNKVYGVKDASIVELKQGDRVITETTIISDEEFNVKYTG</sequence>
<evidence type="ECO:0000313" key="4">
    <source>
        <dbReference type="Proteomes" id="UP000019804"/>
    </source>
</evidence>
<dbReference type="Pfam" id="PF01828">
    <property type="entry name" value="Peptidase_A4"/>
    <property type="match status" value="1"/>
</dbReference>
<dbReference type="InterPro" id="IPR000250">
    <property type="entry name" value="Peptidase_G1"/>
</dbReference>
<dbReference type="SUPFAM" id="SSF49899">
    <property type="entry name" value="Concanavalin A-like lectins/glucanases"/>
    <property type="match status" value="1"/>
</dbReference>
<keyword evidence="2" id="KW-0732">Signal</keyword>
<accession>A0A017SD91</accession>
<evidence type="ECO:0000256" key="2">
    <source>
        <dbReference type="SAM" id="SignalP"/>
    </source>
</evidence>
<dbReference type="AlphaFoldDB" id="A0A017SD91"/>
<organism evidence="3 4">
    <name type="scientific">Aspergillus ruber (strain CBS 135680)</name>
    <dbReference type="NCBI Taxonomy" id="1388766"/>
    <lineage>
        <taxon>Eukaryota</taxon>
        <taxon>Fungi</taxon>
        <taxon>Dikarya</taxon>
        <taxon>Ascomycota</taxon>
        <taxon>Pezizomycotina</taxon>
        <taxon>Eurotiomycetes</taxon>
        <taxon>Eurotiomycetidae</taxon>
        <taxon>Eurotiales</taxon>
        <taxon>Aspergillaceae</taxon>
        <taxon>Aspergillus</taxon>
        <taxon>Aspergillus subgen. Aspergillus</taxon>
    </lineage>
</organism>
<dbReference type="Proteomes" id="UP000019804">
    <property type="component" value="Unassembled WGS sequence"/>
</dbReference>
<evidence type="ECO:0000313" key="3">
    <source>
        <dbReference type="EMBL" id="EYE94771.1"/>
    </source>
</evidence>
<dbReference type="PANTHER" id="PTHR37536">
    <property type="entry name" value="PUTATIVE (AFU_ORTHOLOGUE AFUA_3G02970)-RELATED"/>
    <property type="match status" value="1"/>
</dbReference>
<feature type="active site" description="Proton acceptor" evidence="1">
    <location>
        <position position="206"/>
    </location>
</feature>
<dbReference type="GeneID" id="63699482"/>
<proteinExistence type="predicted"/>
<feature type="signal peptide" evidence="2">
    <location>
        <begin position="1"/>
        <end position="19"/>
    </location>
</feature>
<dbReference type="CDD" id="cd13426">
    <property type="entry name" value="Peptidase_G1"/>
    <property type="match status" value="1"/>
</dbReference>
<dbReference type="STRING" id="1388766.A0A017SD91"/>
<dbReference type="EMBL" id="KK088424">
    <property type="protein sequence ID" value="EYE94771.1"/>
    <property type="molecule type" value="Genomic_DNA"/>
</dbReference>
<dbReference type="GO" id="GO:0006508">
    <property type="term" value="P:proteolysis"/>
    <property type="evidence" value="ECO:0007669"/>
    <property type="project" value="InterPro"/>
</dbReference>
<dbReference type="HOGENOM" id="CLU_066466_0_1_1"/>
<dbReference type="Gene3D" id="2.60.120.700">
    <property type="entry name" value="Peptidase G1"/>
    <property type="match status" value="1"/>
</dbReference>
<reference evidence="4" key="1">
    <citation type="journal article" date="2014" name="Nat. Commun.">
        <title>Genomic adaptations of the halophilic Dead Sea filamentous fungus Eurotium rubrum.</title>
        <authorList>
            <person name="Kis-Papo T."/>
            <person name="Weig A.R."/>
            <person name="Riley R."/>
            <person name="Persoh D."/>
            <person name="Salamov A."/>
            <person name="Sun H."/>
            <person name="Lipzen A."/>
            <person name="Wasser S.P."/>
            <person name="Rambold G."/>
            <person name="Grigoriev I.V."/>
            <person name="Nevo E."/>
        </authorList>
    </citation>
    <scope>NUCLEOTIDE SEQUENCE [LARGE SCALE GENOMIC DNA]</scope>
    <source>
        <strain evidence="4">CBS 135680</strain>
    </source>
</reference>
<protein>
    <submittedName>
        <fullName evidence="3">Putative aspergillopepsin-2</fullName>
    </submittedName>
</protein>
<feature type="chain" id="PRO_5001499093" evidence="2">
    <location>
        <begin position="20"/>
        <end position="271"/>
    </location>
</feature>
<dbReference type="InterPro" id="IPR038656">
    <property type="entry name" value="Peptidase_G1_sf"/>
</dbReference>
<gene>
    <name evidence="3" type="ORF">EURHEDRAFT_456526</name>
</gene>
<keyword evidence="4" id="KW-1185">Reference proteome</keyword>
<dbReference type="OrthoDB" id="2862635at2759"/>
<name>A0A017SD91_ASPRC</name>
<dbReference type="RefSeq" id="XP_040638459.1">
    <property type="nucleotide sequence ID" value="XM_040784358.1"/>
</dbReference>